<reference evidence="1" key="1">
    <citation type="journal article" date="2021" name="Environ. Microbiol.">
        <title>Gene family expansions and transcriptome signatures uncover fungal adaptations to wood decay.</title>
        <authorList>
            <person name="Hage H."/>
            <person name="Miyauchi S."/>
            <person name="Viragh M."/>
            <person name="Drula E."/>
            <person name="Min B."/>
            <person name="Chaduli D."/>
            <person name="Navarro D."/>
            <person name="Favel A."/>
            <person name="Norest M."/>
            <person name="Lesage-Meessen L."/>
            <person name="Balint B."/>
            <person name="Merenyi Z."/>
            <person name="de Eugenio L."/>
            <person name="Morin E."/>
            <person name="Martinez A.T."/>
            <person name="Baldrian P."/>
            <person name="Stursova M."/>
            <person name="Martinez M.J."/>
            <person name="Novotny C."/>
            <person name="Magnuson J.K."/>
            <person name="Spatafora J.W."/>
            <person name="Maurice S."/>
            <person name="Pangilinan J."/>
            <person name="Andreopoulos W."/>
            <person name="LaButti K."/>
            <person name="Hundley H."/>
            <person name="Na H."/>
            <person name="Kuo A."/>
            <person name="Barry K."/>
            <person name="Lipzen A."/>
            <person name="Henrissat B."/>
            <person name="Riley R."/>
            <person name="Ahrendt S."/>
            <person name="Nagy L.G."/>
            <person name="Grigoriev I.V."/>
            <person name="Martin F."/>
            <person name="Rosso M.N."/>
        </authorList>
    </citation>
    <scope>NUCLEOTIDE SEQUENCE</scope>
    <source>
        <strain evidence="1">CBS 384.51</strain>
    </source>
</reference>
<comment type="caution">
    <text evidence="1">The sequence shown here is derived from an EMBL/GenBank/DDBJ whole genome shotgun (WGS) entry which is preliminary data.</text>
</comment>
<name>A0ACB8TZW3_9APHY</name>
<gene>
    <name evidence="1" type="ORF">BDY19DRAFT_994871</name>
</gene>
<dbReference type="EMBL" id="MU274917">
    <property type="protein sequence ID" value="KAI0087555.1"/>
    <property type="molecule type" value="Genomic_DNA"/>
</dbReference>
<keyword evidence="2" id="KW-1185">Reference proteome</keyword>
<sequence length="406" mass="45025">MQTATYYQQPMAMKPVNAVDHLRSSIAHLLTRGLNLPCSTAAQSYNQMVPSTSRFQLALDVLLPLLDSTAELSQRILASYIIYALYAPHPISMNPFQSALSVAFAKERELATKIVPDDGISQNEQLVWVLWKILKGDGGDIGPFSANNLARSPVPPNLRASKLTLKEEGGDIGQAKFDPFADDSQHEGPTHGESVLDAEREREIEKLSQGMALLLAARDRVLTLSEQRVLGPLIPQLTATPILTSQDLPQLIANNPTLAHPILVSLLSQSVIDTYLDVLRHLPPTLPTYDVLGRLLRDTTAVRDQTTGGKTTIADIVRNEVLGWFIHESIIWLDRAEEDERAGRISDDRFAKGVQNLCRFFISLANHNIVDLTSDADTAEMKHFTLRNAWIEEANVLYRTFALNGY</sequence>
<evidence type="ECO:0000313" key="1">
    <source>
        <dbReference type="EMBL" id="KAI0087555.1"/>
    </source>
</evidence>
<proteinExistence type="predicted"/>
<protein>
    <submittedName>
        <fullName evidence="1">Uncharacterized protein</fullName>
    </submittedName>
</protein>
<accession>A0ACB8TZW3</accession>
<dbReference type="Proteomes" id="UP001055072">
    <property type="component" value="Unassembled WGS sequence"/>
</dbReference>
<evidence type="ECO:0000313" key="2">
    <source>
        <dbReference type="Proteomes" id="UP001055072"/>
    </source>
</evidence>
<organism evidence="1 2">
    <name type="scientific">Irpex rosettiformis</name>
    <dbReference type="NCBI Taxonomy" id="378272"/>
    <lineage>
        <taxon>Eukaryota</taxon>
        <taxon>Fungi</taxon>
        <taxon>Dikarya</taxon>
        <taxon>Basidiomycota</taxon>
        <taxon>Agaricomycotina</taxon>
        <taxon>Agaricomycetes</taxon>
        <taxon>Polyporales</taxon>
        <taxon>Irpicaceae</taxon>
        <taxon>Irpex</taxon>
    </lineage>
</organism>